<reference evidence="2" key="1">
    <citation type="submission" date="2018-06" db="EMBL/GenBank/DDBJ databases">
        <authorList>
            <person name="Zhirakovskaya E."/>
        </authorList>
    </citation>
    <scope>NUCLEOTIDE SEQUENCE</scope>
</reference>
<sequence>MTKTIEDAVQKSKERLKGLGNSEGELSAEQRKKLRDAKKQLKRAQRTLRVNKTLTAKKEEMATCQQKNIETAKEKEAKRKHSKETALAEAAEKQAKDDAALEAAKKAAEEAKKEETPAEKSE</sequence>
<accession>A0A3B1BW81</accession>
<evidence type="ECO:0000313" key="2">
    <source>
        <dbReference type="EMBL" id="VAX22606.1"/>
    </source>
</evidence>
<proteinExistence type="predicted"/>
<evidence type="ECO:0000256" key="1">
    <source>
        <dbReference type="SAM" id="MobiDB-lite"/>
    </source>
</evidence>
<gene>
    <name evidence="2" type="ORF">MNBD_NITROSPINAE01-326</name>
</gene>
<feature type="compositionally biased region" description="Basic and acidic residues" evidence="1">
    <location>
        <begin position="1"/>
        <end position="17"/>
    </location>
</feature>
<protein>
    <submittedName>
        <fullName evidence="2">Uncharacterized protein</fullName>
    </submittedName>
</protein>
<feature type="region of interest" description="Disordered" evidence="1">
    <location>
        <begin position="1"/>
        <end position="122"/>
    </location>
</feature>
<organism evidence="2">
    <name type="scientific">hydrothermal vent metagenome</name>
    <dbReference type="NCBI Taxonomy" id="652676"/>
    <lineage>
        <taxon>unclassified sequences</taxon>
        <taxon>metagenomes</taxon>
        <taxon>ecological metagenomes</taxon>
    </lineage>
</organism>
<dbReference type="EMBL" id="UOGC01000140">
    <property type="protein sequence ID" value="VAX22606.1"/>
    <property type="molecule type" value="Genomic_DNA"/>
</dbReference>
<name>A0A3B1BW81_9ZZZZ</name>
<feature type="compositionally biased region" description="Basic residues" evidence="1">
    <location>
        <begin position="32"/>
        <end position="46"/>
    </location>
</feature>
<feature type="compositionally biased region" description="Basic and acidic residues" evidence="1">
    <location>
        <begin position="70"/>
        <end position="122"/>
    </location>
</feature>
<dbReference type="AlphaFoldDB" id="A0A3B1BW81"/>